<reference evidence="5 6" key="1">
    <citation type="submission" date="2023-06" db="EMBL/GenBank/DDBJ databases">
        <title>Black Yeasts Isolated from many extreme environments.</title>
        <authorList>
            <person name="Coleine C."/>
            <person name="Stajich J.E."/>
            <person name="Selbmann L."/>
        </authorList>
    </citation>
    <scope>NUCLEOTIDE SEQUENCE [LARGE SCALE GENOMIC DNA]</scope>
    <source>
        <strain evidence="5 6">CCFEE 5887</strain>
    </source>
</reference>
<dbReference type="EMBL" id="JAXLQG010000004">
    <property type="protein sequence ID" value="KAK5541209.1"/>
    <property type="molecule type" value="Genomic_DNA"/>
</dbReference>
<keyword evidence="3" id="KW-0560">Oxidoreductase</keyword>
<organism evidence="5 6">
    <name type="scientific">Vermiconidia calcicola</name>
    <dbReference type="NCBI Taxonomy" id="1690605"/>
    <lineage>
        <taxon>Eukaryota</taxon>
        <taxon>Fungi</taxon>
        <taxon>Dikarya</taxon>
        <taxon>Ascomycota</taxon>
        <taxon>Pezizomycotina</taxon>
        <taxon>Dothideomycetes</taxon>
        <taxon>Dothideomycetidae</taxon>
        <taxon>Mycosphaerellales</taxon>
        <taxon>Extremaceae</taxon>
        <taxon>Vermiconidia</taxon>
    </lineage>
</organism>
<dbReference type="Gene3D" id="3.90.25.10">
    <property type="entry name" value="UDP-galactose 4-epimerase, domain 1"/>
    <property type="match status" value="1"/>
</dbReference>
<evidence type="ECO:0000313" key="5">
    <source>
        <dbReference type="EMBL" id="KAK5541209.1"/>
    </source>
</evidence>
<dbReference type="AlphaFoldDB" id="A0AAV9QI99"/>
<proteinExistence type="inferred from homology"/>
<evidence type="ECO:0000256" key="3">
    <source>
        <dbReference type="ARBA" id="ARBA00023002"/>
    </source>
</evidence>
<evidence type="ECO:0000259" key="4">
    <source>
        <dbReference type="Pfam" id="PF13460"/>
    </source>
</evidence>
<comment type="caution">
    <text evidence="5">The sequence shown here is derived from an EMBL/GenBank/DDBJ whole genome shotgun (WGS) entry which is preliminary data.</text>
</comment>
<dbReference type="InterPro" id="IPR016040">
    <property type="entry name" value="NAD(P)-bd_dom"/>
</dbReference>
<dbReference type="InterPro" id="IPR036291">
    <property type="entry name" value="NAD(P)-bd_dom_sf"/>
</dbReference>
<keyword evidence="6" id="KW-1185">Reference proteome</keyword>
<dbReference type="Gene3D" id="3.40.50.720">
    <property type="entry name" value="NAD(P)-binding Rossmann-like Domain"/>
    <property type="match status" value="1"/>
</dbReference>
<dbReference type="SUPFAM" id="SSF51735">
    <property type="entry name" value="NAD(P)-binding Rossmann-fold domains"/>
    <property type="match status" value="1"/>
</dbReference>
<evidence type="ECO:0000256" key="1">
    <source>
        <dbReference type="ARBA" id="ARBA00005725"/>
    </source>
</evidence>
<dbReference type="PANTHER" id="PTHR47706">
    <property type="entry name" value="NMRA-LIKE FAMILY PROTEIN"/>
    <property type="match status" value="1"/>
</dbReference>
<dbReference type="InterPro" id="IPR051609">
    <property type="entry name" value="NmrA/Isoflavone_reductase-like"/>
</dbReference>
<keyword evidence="2" id="KW-0521">NADP</keyword>
<name>A0AAV9QI99_9PEZI</name>
<dbReference type="Proteomes" id="UP001345827">
    <property type="component" value="Unassembled WGS sequence"/>
</dbReference>
<accession>A0AAV9QI99</accession>
<feature type="domain" description="NAD(P)-binding" evidence="4">
    <location>
        <begin position="13"/>
        <end position="142"/>
    </location>
</feature>
<dbReference type="GO" id="GO:0016491">
    <property type="term" value="F:oxidoreductase activity"/>
    <property type="evidence" value="ECO:0007669"/>
    <property type="project" value="UniProtKB-KW"/>
</dbReference>
<gene>
    <name evidence="5" type="ORF">LTR25_002986</name>
</gene>
<sequence length="312" mass="34243">MTGAIFSRVAIVGGTGSLGTYIVKALLSESNIPITIIGRAGSEASPPQDSRVSLKRGDYESQEFLQETLRGHDVVVCTLGLAAPPTILNSIHQAAGAVGVKWIVPQGWGNDFQNDGLTQRIPPMQAARASRTAIVNEGMSYTGFITNPWLDWNIKSGNFSIDVNARQATIYTGSVDKFNVTTLAQVGRAVARFLMQGSQRTNSTFRAEDYRNREIYIKSFLVSQQDLLDSVQRVTNTTPEDWKVTKRDVQEYMDEGTSLMQQGDFMNGLFKVLFACLYTPGLGGNYDDKVANNALGLPQEELDEEIKKSVEA</sequence>
<comment type="similarity">
    <text evidence="1">Belongs to the NmrA-type oxidoreductase family. Isoflavone reductase subfamily.</text>
</comment>
<protein>
    <recommendedName>
        <fullName evidence="4">NAD(P)-binding domain-containing protein</fullName>
    </recommendedName>
</protein>
<evidence type="ECO:0000256" key="2">
    <source>
        <dbReference type="ARBA" id="ARBA00022857"/>
    </source>
</evidence>
<evidence type="ECO:0000313" key="6">
    <source>
        <dbReference type="Proteomes" id="UP001345827"/>
    </source>
</evidence>
<dbReference type="PANTHER" id="PTHR47706:SF7">
    <property type="entry name" value="CIPA-LIKE, PUTATIVE (AFU_ORTHOLOGUE AFUA_1G01630)-RELATED"/>
    <property type="match status" value="1"/>
</dbReference>
<dbReference type="Pfam" id="PF13460">
    <property type="entry name" value="NAD_binding_10"/>
    <property type="match status" value="1"/>
</dbReference>